<dbReference type="EC" id="3.4.21.89" evidence="3 6"/>
<organism evidence="8 9">
    <name type="scientific">Abditibacterium utsteinense</name>
    <dbReference type="NCBI Taxonomy" id="1960156"/>
    <lineage>
        <taxon>Bacteria</taxon>
        <taxon>Pseudomonadati</taxon>
        <taxon>Abditibacteriota</taxon>
        <taxon>Abditibacteriia</taxon>
        <taxon>Abditibacteriales</taxon>
        <taxon>Abditibacteriaceae</taxon>
        <taxon>Abditibacterium</taxon>
    </lineage>
</organism>
<keyword evidence="5 6" id="KW-0378">Hydrolase</keyword>
<dbReference type="SUPFAM" id="SSF51306">
    <property type="entry name" value="LexA/Signal peptidase"/>
    <property type="match status" value="1"/>
</dbReference>
<evidence type="ECO:0000256" key="1">
    <source>
        <dbReference type="ARBA" id="ARBA00000677"/>
    </source>
</evidence>
<dbReference type="PRINTS" id="PR00727">
    <property type="entry name" value="LEADERPTASE"/>
</dbReference>
<comment type="similarity">
    <text evidence="2 6">Belongs to the peptidase S26 family.</text>
</comment>
<dbReference type="InterPro" id="IPR019757">
    <property type="entry name" value="Pept_S26A_signal_pept_1_Lys-AS"/>
</dbReference>
<dbReference type="Pfam" id="PF10502">
    <property type="entry name" value="Peptidase_S26"/>
    <property type="match status" value="1"/>
</dbReference>
<keyword evidence="6" id="KW-0645">Protease</keyword>
<dbReference type="EMBL" id="NIGF01000001">
    <property type="protein sequence ID" value="PQV65439.1"/>
    <property type="molecule type" value="Genomic_DNA"/>
</dbReference>
<name>A0A2S8SXG1_9BACT</name>
<dbReference type="AlphaFoldDB" id="A0A2S8SXG1"/>
<evidence type="ECO:0000256" key="3">
    <source>
        <dbReference type="ARBA" id="ARBA00013208"/>
    </source>
</evidence>
<evidence type="ECO:0000256" key="6">
    <source>
        <dbReference type="RuleBase" id="RU362042"/>
    </source>
</evidence>
<feature type="domain" description="Peptidase S26" evidence="7">
    <location>
        <begin position="35"/>
        <end position="225"/>
    </location>
</feature>
<dbReference type="InterPro" id="IPR036286">
    <property type="entry name" value="LexA/Signal_pep-like_sf"/>
</dbReference>
<comment type="caution">
    <text evidence="8">The sequence shown here is derived from an EMBL/GenBank/DDBJ whole genome shotgun (WGS) entry which is preliminary data.</text>
</comment>
<protein>
    <recommendedName>
        <fullName evidence="4 6">Signal peptidase I</fullName>
        <ecNumber evidence="3 6">3.4.21.89</ecNumber>
    </recommendedName>
</protein>
<comment type="subcellular location">
    <subcellularLocation>
        <location evidence="6">Membrane</location>
        <topology evidence="6">Single-pass type II membrane protein</topology>
    </subcellularLocation>
</comment>
<dbReference type="PANTHER" id="PTHR43390:SF1">
    <property type="entry name" value="CHLOROPLAST PROCESSING PEPTIDASE"/>
    <property type="match status" value="1"/>
</dbReference>
<dbReference type="GO" id="GO:0004252">
    <property type="term" value="F:serine-type endopeptidase activity"/>
    <property type="evidence" value="ECO:0007669"/>
    <property type="project" value="InterPro"/>
</dbReference>
<dbReference type="PROSITE" id="PS00760">
    <property type="entry name" value="SPASE_I_2"/>
    <property type="match status" value="1"/>
</dbReference>
<dbReference type="PROSITE" id="PS00761">
    <property type="entry name" value="SPASE_I_3"/>
    <property type="match status" value="1"/>
</dbReference>
<evidence type="ECO:0000313" key="9">
    <source>
        <dbReference type="Proteomes" id="UP000237684"/>
    </source>
</evidence>
<dbReference type="OrthoDB" id="9802919at2"/>
<sequence length="234" mass="26485">MKFNLRVFWIFLPMFWALSDAKPCRADDWPLPVRIFYIPSGAMEPTLQVGDRMLVDMRVYDSHTPQNGEVAIFKAPTAALLNSPLASTDIDFVKRVVGTPGDVVTVVNRQLFRNGAPVREPYTRWAEPNLAVEAEMPRYSYDMKVVAGTVYSREYLGPDEPGPWARNNVIISHKDQKTVSAAKAGAVPPNQFLMLGDHRNNSNDSHIWGFAPRQSFVGRALFVFWPLHHLKMMP</sequence>
<dbReference type="CDD" id="cd06530">
    <property type="entry name" value="S26_SPase_I"/>
    <property type="match status" value="1"/>
</dbReference>
<evidence type="ECO:0000259" key="7">
    <source>
        <dbReference type="Pfam" id="PF10502"/>
    </source>
</evidence>
<dbReference type="GO" id="GO:0006465">
    <property type="term" value="P:signal peptide processing"/>
    <property type="evidence" value="ECO:0007669"/>
    <property type="project" value="InterPro"/>
</dbReference>
<dbReference type="NCBIfam" id="TIGR02227">
    <property type="entry name" value="sigpep_I_bact"/>
    <property type="match status" value="1"/>
</dbReference>
<dbReference type="RefSeq" id="WP_105482174.1">
    <property type="nucleotide sequence ID" value="NZ_NIGF01000001.1"/>
</dbReference>
<dbReference type="GO" id="GO:0009003">
    <property type="term" value="F:signal peptidase activity"/>
    <property type="evidence" value="ECO:0007669"/>
    <property type="project" value="UniProtKB-EC"/>
</dbReference>
<accession>A0A2S8SXG1</accession>
<evidence type="ECO:0000256" key="2">
    <source>
        <dbReference type="ARBA" id="ARBA00009370"/>
    </source>
</evidence>
<gene>
    <name evidence="8" type="ORF">B1R32_101181</name>
</gene>
<reference evidence="8 9" key="1">
    <citation type="journal article" date="2018" name="Syst. Appl. Microbiol.">
        <title>Abditibacterium utsteinense sp. nov., the first cultivated member of candidate phylum FBP, isolated from ice-free Antarctic soil samples.</title>
        <authorList>
            <person name="Tahon G."/>
            <person name="Tytgat B."/>
            <person name="Lebbe L."/>
            <person name="Carlier A."/>
            <person name="Willems A."/>
        </authorList>
    </citation>
    <scope>NUCLEOTIDE SEQUENCE [LARGE SCALE GENOMIC DNA]</scope>
    <source>
        <strain evidence="8 9">LMG 29911</strain>
    </source>
</reference>
<dbReference type="InParanoid" id="A0A2S8SXG1"/>
<dbReference type="GO" id="GO:0016020">
    <property type="term" value="C:membrane"/>
    <property type="evidence" value="ECO:0007669"/>
    <property type="project" value="UniProtKB-SubCell"/>
</dbReference>
<dbReference type="Gene3D" id="2.10.109.10">
    <property type="entry name" value="Umud Fragment, subunit A"/>
    <property type="match status" value="1"/>
</dbReference>
<dbReference type="PANTHER" id="PTHR43390">
    <property type="entry name" value="SIGNAL PEPTIDASE I"/>
    <property type="match status" value="1"/>
</dbReference>
<evidence type="ECO:0000256" key="5">
    <source>
        <dbReference type="ARBA" id="ARBA00022801"/>
    </source>
</evidence>
<proteinExistence type="inferred from homology"/>
<keyword evidence="9" id="KW-1185">Reference proteome</keyword>
<dbReference type="InterPro" id="IPR019533">
    <property type="entry name" value="Peptidase_S26"/>
</dbReference>
<dbReference type="InterPro" id="IPR000223">
    <property type="entry name" value="Pept_S26A_signal_pept_1"/>
</dbReference>
<evidence type="ECO:0000313" key="8">
    <source>
        <dbReference type="EMBL" id="PQV65439.1"/>
    </source>
</evidence>
<evidence type="ECO:0000256" key="4">
    <source>
        <dbReference type="ARBA" id="ARBA00019232"/>
    </source>
</evidence>
<dbReference type="InterPro" id="IPR019758">
    <property type="entry name" value="Pept_S26A_signal_pept_1_CS"/>
</dbReference>
<comment type="catalytic activity">
    <reaction evidence="1 6">
        <text>Cleavage of hydrophobic, N-terminal signal or leader sequences from secreted and periplasmic proteins.</text>
        <dbReference type="EC" id="3.4.21.89"/>
    </reaction>
</comment>
<dbReference type="Proteomes" id="UP000237684">
    <property type="component" value="Unassembled WGS sequence"/>
</dbReference>